<feature type="transmembrane region" description="Helical" evidence="8">
    <location>
        <begin position="152"/>
        <end position="169"/>
    </location>
</feature>
<dbReference type="Pfam" id="PF01757">
    <property type="entry name" value="Acyl_transf_3"/>
    <property type="match status" value="1"/>
</dbReference>
<sequence length="653" mass="69672">MPSTSRWALPHRPALDGVRALAVIGVLLYHGGVSWLPGGFLGVDVFFVLSGFLITSLLLAEHEATGRVGFARFWFHRARRLLPALFAVLVFVCLYAVLLAPAVVRARLRGDLVASLFYAANWRFVIERISYFEQYASPTPLLHMWSLAIEEQFYVIWPLLLVVLLRFGWRGRRLAVLFGALAVASAGLMAALYRPGIDPSRIYYGTDTRLQALLVGAVGAVVFTRRGWWRGPGSGGTVSGGAHSGSTGTGGTWLGPLGWLGLAGIGLVYAVAHDSSTWMYRGGFLLTALASLALVLGAASPSTSPLTRVLTTRPLVTVGLASYGIYLWHWPVYVVLTPAQTGATGWPLLAMRLAVTGLLATLSYRVIETPIRRWSPTGPRAPWTGEVIARLGAVTAVVLTGIVLATGAPSTAAGPIASPPPAQPSGATADATPIKVYLLGDSVAFYLHSKYPPDPSLHVTVAGNTLLGCNFLGGNLVIDGEVVPQPDSCPTWSAAWHAGLEQAKPDVAVMMVGNGELFDHVLDGTDLTFGTPEYAAVITQWLTATTADLGKVAPTVAITNLPCYGKPESGFDKTAPIINDVGRQEWLNKVITDFVAAHPDVHLLNLRSEVCPTGAYAATYQGAPLYEDGVHWTADGAARVWVWLAAQTRAIRG</sequence>
<feature type="transmembrane region" description="Helical" evidence="8">
    <location>
        <begin position="81"/>
        <end position="104"/>
    </location>
</feature>
<keyword evidence="6 8" id="KW-0472">Membrane</keyword>
<evidence type="ECO:0000256" key="2">
    <source>
        <dbReference type="ARBA" id="ARBA00022475"/>
    </source>
</evidence>
<evidence type="ECO:0000256" key="7">
    <source>
        <dbReference type="ARBA" id="ARBA00023315"/>
    </source>
</evidence>
<keyword evidence="12" id="KW-1185">Reference proteome</keyword>
<keyword evidence="5 8" id="KW-1133">Transmembrane helix</keyword>
<feature type="transmembrane region" description="Helical" evidence="8">
    <location>
        <begin position="250"/>
        <end position="272"/>
    </location>
</feature>
<dbReference type="Proteomes" id="UP000035720">
    <property type="component" value="Unassembled WGS sequence"/>
</dbReference>
<dbReference type="SUPFAM" id="SSF52266">
    <property type="entry name" value="SGNH hydrolase"/>
    <property type="match status" value="1"/>
</dbReference>
<dbReference type="InterPro" id="IPR036514">
    <property type="entry name" value="SGNH_hydro_sf"/>
</dbReference>
<keyword evidence="3 11" id="KW-0808">Transferase</keyword>
<feature type="domain" description="Acyltransferase 3" evidence="9">
    <location>
        <begin position="13"/>
        <end position="354"/>
    </location>
</feature>
<evidence type="ECO:0000256" key="1">
    <source>
        <dbReference type="ARBA" id="ARBA00004651"/>
    </source>
</evidence>
<evidence type="ECO:0000256" key="3">
    <source>
        <dbReference type="ARBA" id="ARBA00022679"/>
    </source>
</evidence>
<dbReference type="PANTHER" id="PTHR23028:SF53">
    <property type="entry name" value="ACYL_TRANSF_3 DOMAIN-CONTAINING PROTEIN"/>
    <property type="match status" value="1"/>
</dbReference>
<protein>
    <submittedName>
        <fullName evidence="11">Putative Acyltransferase 3</fullName>
    </submittedName>
</protein>
<dbReference type="GO" id="GO:0005886">
    <property type="term" value="C:plasma membrane"/>
    <property type="evidence" value="ECO:0007669"/>
    <property type="project" value="UniProtKB-SubCell"/>
</dbReference>
<proteinExistence type="predicted"/>
<evidence type="ECO:0000256" key="5">
    <source>
        <dbReference type="ARBA" id="ARBA00022989"/>
    </source>
</evidence>
<feature type="transmembrane region" description="Helical" evidence="8">
    <location>
        <begin position="212"/>
        <end position="229"/>
    </location>
</feature>
<reference evidence="11" key="1">
    <citation type="submission" date="2012-05" db="EMBL/GenBank/DDBJ databases">
        <authorList>
            <person name="McIlroy S."/>
        </authorList>
    </citation>
    <scope>NUCLEOTIDE SEQUENCE</scope>
    <source>
        <strain evidence="11">Ben 74</strain>
    </source>
</reference>
<keyword evidence="7 11" id="KW-0012">Acyltransferase</keyword>
<dbReference type="PANTHER" id="PTHR23028">
    <property type="entry name" value="ACETYLTRANSFERASE"/>
    <property type="match status" value="1"/>
</dbReference>
<evidence type="ECO:0000313" key="11">
    <source>
        <dbReference type="EMBL" id="CCI52602.1"/>
    </source>
</evidence>
<dbReference type="AlphaFoldDB" id="A0A077MCL3"/>
<accession>A0A077MCL3</accession>
<dbReference type="Gene3D" id="3.40.50.1110">
    <property type="entry name" value="SGNH hydrolase"/>
    <property type="match status" value="1"/>
</dbReference>
<feature type="transmembrane region" description="Helical" evidence="8">
    <location>
        <begin position="278"/>
        <end position="298"/>
    </location>
</feature>
<evidence type="ECO:0000256" key="4">
    <source>
        <dbReference type="ARBA" id="ARBA00022692"/>
    </source>
</evidence>
<comment type="caution">
    <text evidence="11">The sequence shown here is derived from an EMBL/GenBank/DDBJ whole genome shotgun (WGS) entry which is preliminary data.</text>
</comment>
<evidence type="ECO:0000256" key="6">
    <source>
        <dbReference type="ARBA" id="ARBA00023136"/>
    </source>
</evidence>
<feature type="transmembrane region" description="Helical" evidence="8">
    <location>
        <begin position="310"/>
        <end position="329"/>
    </location>
</feature>
<dbReference type="InterPro" id="IPR050879">
    <property type="entry name" value="Acyltransferase_3"/>
</dbReference>
<evidence type="ECO:0000259" key="9">
    <source>
        <dbReference type="Pfam" id="PF01757"/>
    </source>
</evidence>
<organism evidence="11 12">
    <name type="scientific">Nostocoides jenkinsii Ben 74</name>
    <dbReference type="NCBI Taxonomy" id="1193518"/>
    <lineage>
        <taxon>Bacteria</taxon>
        <taxon>Bacillati</taxon>
        <taxon>Actinomycetota</taxon>
        <taxon>Actinomycetes</taxon>
        <taxon>Micrococcales</taxon>
        <taxon>Intrasporangiaceae</taxon>
        <taxon>Nostocoides</taxon>
    </lineage>
</organism>
<dbReference type="GO" id="GO:0009103">
    <property type="term" value="P:lipopolysaccharide biosynthetic process"/>
    <property type="evidence" value="ECO:0007669"/>
    <property type="project" value="TreeGrafter"/>
</dbReference>
<comment type="subcellular location">
    <subcellularLocation>
        <location evidence="1">Cell membrane</location>
        <topology evidence="1">Multi-pass membrane protein</topology>
    </subcellularLocation>
</comment>
<dbReference type="EMBL" id="CAJC01000101">
    <property type="protein sequence ID" value="CCI52602.1"/>
    <property type="molecule type" value="Genomic_DNA"/>
</dbReference>
<dbReference type="RefSeq" id="WP_048544927.1">
    <property type="nucleotide sequence ID" value="NZ_HF571038.1"/>
</dbReference>
<evidence type="ECO:0000256" key="8">
    <source>
        <dbReference type="SAM" id="Phobius"/>
    </source>
</evidence>
<feature type="transmembrane region" description="Helical" evidence="8">
    <location>
        <begin position="349"/>
        <end position="367"/>
    </location>
</feature>
<feature type="transmembrane region" description="Helical" evidence="8">
    <location>
        <begin position="43"/>
        <end position="60"/>
    </location>
</feature>
<feature type="domain" description="SGNH" evidence="10">
    <location>
        <begin position="433"/>
        <end position="640"/>
    </location>
</feature>
<evidence type="ECO:0000259" key="10">
    <source>
        <dbReference type="Pfam" id="PF19040"/>
    </source>
</evidence>
<gene>
    <name evidence="11" type="ORF">BN13_190007</name>
</gene>
<keyword evidence="2" id="KW-1003">Cell membrane</keyword>
<dbReference type="STRING" id="1193518.BN13_190007"/>
<dbReference type="GO" id="GO:0016747">
    <property type="term" value="F:acyltransferase activity, transferring groups other than amino-acyl groups"/>
    <property type="evidence" value="ECO:0007669"/>
    <property type="project" value="InterPro"/>
</dbReference>
<dbReference type="InterPro" id="IPR002656">
    <property type="entry name" value="Acyl_transf_3_dom"/>
</dbReference>
<dbReference type="Pfam" id="PF19040">
    <property type="entry name" value="SGNH"/>
    <property type="match status" value="1"/>
</dbReference>
<reference evidence="11" key="2">
    <citation type="journal article" date="2013" name="ISME J.">
        <title>A metabolic model for members of the genus Tetrasphaera involved in enhanced biological phosphorus removal.</title>
        <authorList>
            <person name="Kristiansen R."/>
            <person name="Nguyen H.T.T."/>
            <person name="Saunders A.M."/>
            <person name="Nielsen J.L."/>
            <person name="Wimmer R."/>
            <person name="Le V.Q."/>
            <person name="McIlroy S.J."/>
            <person name="Petrovski S."/>
            <person name="Seviour R.J."/>
            <person name="Calteau A."/>
            <person name="Nielsen K.L."/>
            <person name="Nielsen P.H."/>
        </authorList>
    </citation>
    <scope>NUCLEOTIDE SEQUENCE [LARGE SCALE GENOMIC DNA]</scope>
    <source>
        <strain evidence="11">Ben 74</strain>
    </source>
</reference>
<name>A0A077MCL3_9MICO</name>
<feature type="transmembrane region" description="Helical" evidence="8">
    <location>
        <begin position="387"/>
        <end position="408"/>
    </location>
</feature>
<dbReference type="InterPro" id="IPR043968">
    <property type="entry name" value="SGNH"/>
</dbReference>
<keyword evidence="4 8" id="KW-0812">Transmembrane</keyword>
<feature type="transmembrane region" description="Helical" evidence="8">
    <location>
        <begin position="174"/>
        <end position="192"/>
    </location>
</feature>
<evidence type="ECO:0000313" key="12">
    <source>
        <dbReference type="Proteomes" id="UP000035720"/>
    </source>
</evidence>